<keyword evidence="2" id="KW-1185">Reference proteome</keyword>
<dbReference type="EMBL" id="WBJZ01000008">
    <property type="protein sequence ID" value="KAB1657797.1"/>
    <property type="molecule type" value="Genomic_DNA"/>
</dbReference>
<evidence type="ECO:0000313" key="2">
    <source>
        <dbReference type="Proteomes" id="UP000467240"/>
    </source>
</evidence>
<protein>
    <submittedName>
        <fullName evidence="1">Uncharacterized protein</fullName>
    </submittedName>
</protein>
<dbReference type="PROSITE" id="PS51257">
    <property type="entry name" value="PROKAR_LIPOPROTEIN"/>
    <property type="match status" value="1"/>
</dbReference>
<dbReference type="AlphaFoldDB" id="A0A7J5BU32"/>
<sequence length="308" mass="32127">MRRLLASVAIAAACVAALTGCSVFTWILHASNDRSGEASDYMEWLAQQPGVDSVRLSYESADPGMRTDAIVGDITVAPGTDVPSLVESARARYMADLPDARALRLGIDTGLPFGLTLSLDTYGPTTELTQGALDLAESLVPFGDAVDVSLGVTHSGPRIDIDVRLSSDDPATLFTTAESVLPLLDGPVYTDAHVAAGHADGTLADLSSGTPSTSLVDVHNDQLGAACLPDMAAATLDFVAAVPDARLHMQAYAYCSGSISVPVPDEFQTGVRVEEVRPFAQAWFKAMSPLSGGSENSVMVGTKSITPE</sequence>
<dbReference type="RefSeq" id="WP_158040279.1">
    <property type="nucleotide sequence ID" value="NZ_JACCFV010000001.1"/>
</dbReference>
<evidence type="ECO:0000313" key="1">
    <source>
        <dbReference type="EMBL" id="KAB1657797.1"/>
    </source>
</evidence>
<name>A0A7J5BU32_9MICO</name>
<dbReference type="Proteomes" id="UP000467240">
    <property type="component" value="Unassembled WGS sequence"/>
</dbReference>
<accession>A0A7J5BU32</accession>
<gene>
    <name evidence="1" type="ORF">F8O01_07545</name>
</gene>
<comment type="caution">
    <text evidence="1">The sequence shown here is derived from an EMBL/GenBank/DDBJ whole genome shotgun (WGS) entry which is preliminary data.</text>
</comment>
<reference evidence="1 2" key="1">
    <citation type="submission" date="2019-09" db="EMBL/GenBank/DDBJ databases">
        <title>Phylogeny of genus Pseudoclavibacter and closely related genus.</title>
        <authorList>
            <person name="Li Y."/>
        </authorList>
    </citation>
    <scope>NUCLEOTIDE SEQUENCE [LARGE SCALE GENOMIC DNA]</scope>
    <source>
        <strain evidence="1 2">DSM 23821</strain>
    </source>
</reference>
<organism evidence="1 2">
    <name type="scientific">Pseudoclavibacter chungangensis</name>
    <dbReference type="NCBI Taxonomy" id="587635"/>
    <lineage>
        <taxon>Bacteria</taxon>
        <taxon>Bacillati</taxon>
        <taxon>Actinomycetota</taxon>
        <taxon>Actinomycetes</taxon>
        <taxon>Micrococcales</taxon>
        <taxon>Microbacteriaceae</taxon>
        <taxon>Pseudoclavibacter</taxon>
    </lineage>
</organism>
<proteinExistence type="predicted"/>